<dbReference type="Gene3D" id="1.20.1280.250">
    <property type="match status" value="1"/>
</dbReference>
<reference evidence="3 4" key="1">
    <citation type="submission" date="2022-11" db="EMBL/GenBank/DDBJ databases">
        <title>Study of microbial diversity in lake waters.</title>
        <authorList>
            <person name="Zhang J."/>
        </authorList>
    </citation>
    <scope>NUCLEOTIDE SEQUENCE [LARGE SCALE GENOMIC DNA]</scope>
    <source>
        <strain evidence="3 4">DT12</strain>
    </source>
</reference>
<keyword evidence="4" id="KW-1185">Reference proteome</keyword>
<evidence type="ECO:0000259" key="2">
    <source>
        <dbReference type="Pfam" id="PF16571"/>
    </source>
</evidence>
<feature type="domain" description="Elongation factor G-binding protein C-terminal treble-clef zinc-finger" evidence="2">
    <location>
        <begin position="106"/>
        <end position="210"/>
    </location>
</feature>
<dbReference type="InterPro" id="IPR038344">
    <property type="entry name" value="EF-G_N_sf"/>
</dbReference>
<dbReference type="EMBL" id="JAPMLT010000019">
    <property type="protein sequence ID" value="MCX7572382.1"/>
    <property type="molecule type" value="Genomic_DNA"/>
</dbReference>
<dbReference type="Pfam" id="PF16571">
    <property type="entry name" value="FBP_C"/>
    <property type="match status" value="1"/>
</dbReference>
<name>A0ABT3X8S3_9BACL</name>
<evidence type="ECO:0000313" key="4">
    <source>
        <dbReference type="Proteomes" id="UP001208017"/>
    </source>
</evidence>
<sequence length="223" mass="25153">MTQNQAMTPFLQPHQLTYIKKQLHYLVGAFYFSGDYRVLDASRQNSVEKILAAVPDATPEQRALLAEAAHVRDKEEEMRYVLKLEPLVIPFPEITAAEIKKLFPKVKKLVLPPLEGLDRTKLTYLGWRDIATSSLYLVCRVNGKWKGIECRYVSGQKNRSYICTWCGRALPGDEVALVTSQIKMRNIPDGYKTAGNHLCLDSFSCNSALKTTDGIDAFLALLK</sequence>
<dbReference type="Pfam" id="PF07299">
    <property type="entry name" value="EF-G-binding_N"/>
    <property type="match status" value="1"/>
</dbReference>
<feature type="domain" description="Elongation factor G-binding protein N-terminal" evidence="1">
    <location>
        <begin position="10"/>
        <end position="92"/>
    </location>
</feature>
<evidence type="ECO:0000313" key="3">
    <source>
        <dbReference type="EMBL" id="MCX7572382.1"/>
    </source>
</evidence>
<dbReference type="InterPro" id="IPR032330">
    <property type="entry name" value="EF-G-binding_C"/>
</dbReference>
<proteinExistence type="predicted"/>
<evidence type="ECO:0000259" key="1">
    <source>
        <dbReference type="Pfam" id="PF07299"/>
    </source>
</evidence>
<accession>A0ABT3X8S3</accession>
<organism evidence="3 4">
    <name type="scientific">Tumebacillus lacus</name>
    <dbReference type="NCBI Taxonomy" id="2995335"/>
    <lineage>
        <taxon>Bacteria</taxon>
        <taxon>Bacillati</taxon>
        <taxon>Bacillota</taxon>
        <taxon>Bacilli</taxon>
        <taxon>Bacillales</taxon>
        <taxon>Alicyclobacillaceae</taxon>
        <taxon>Tumebacillus</taxon>
    </lineage>
</organism>
<comment type="caution">
    <text evidence="3">The sequence shown here is derived from an EMBL/GenBank/DDBJ whole genome shotgun (WGS) entry which is preliminary data.</text>
</comment>
<gene>
    <name evidence="3" type="ORF">OS242_20955</name>
</gene>
<dbReference type="Proteomes" id="UP001208017">
    <property type="component" value="Unassembled WGS sequence"/>
</dbReference>
<protein>
    <submittedName>
        <fullName evidence="3">FusB/FusC family EF-G-binding protein</fullName>
    </submittedName>
</protein>
<dbReference type="CDD" id="cd16342">
    <property type="entry name" value="FusC_FusB"/>
    <property type="match status" value="1"/>
</dbReference>
<dbReference type="RefSeq" id="WP_267153627.1">
    <property type="nucleotide sequence ID" value="NZ_JAPMLT010000019.1"/>
</dbReference>
<dbReference type="InterPro" id="IPR010841">
    <property type="entry name" value="EF-G-binding_N"/>
</dbReference>